<name>A0A0F3GUT4_9BACT</name>
<evidence type="ECO:0000313" key="2">
    <source>
        <dbReference type="EMBL" id="KJU85729.1"/>
    </source>
</evidence>
<dbReference type="EMBL" id="LACI01000881">
    <property type="protein sequence ID" value="KJU85729.1"/>
    <property type="molecule type" value="Genomic_DNA"/>
</dbReference>
<accession>A0A0F3GUT4</accession>
<protein>
    <submittedName>
        <fullName evidence="2">Secreted protein</fullName>
    </submittedName>
</protein>
<feature type="transmembrane region" description="Helical" evidence="1">
    <location>
        <begin position="20"/>
        <end position="39"/>
    </location>
</feature>
<keyword evidence="3" id="KW-1185">Reference proteome</keyword>
<sequence>MIWQNNNRTDKKYPRSGSALLVRVLFTLALIAVIGGMYVSNFAGNAYATESYVFVS</sequence>
<feature type="non-terminal residue" evidence="2">
    <location>
        <position position="56"/>
    </location>
</feature>
<proteinExistence type="predicted"/>
<comment type="caution">
    <text evidence="2">The sequence shown here is derived from an EMBL/GenBank/DDBJ whole genome shotgun (WGS) entry which is preliminary data.</text>
</comment>
<organism evidence="2 3">
    <name type="scientific">Candidatus Magnetobacterium bavaricum</name>
    <dbReference type="NCBI Taxonomy" id="29290"/>
    <lineage>
        <taxon>Bacteria</taxon>
        <taxon>Pseudomonadati</taxon>
        <taxon>Nitrospirota</taxon>
        <taxon>Thermodesulfovibrionia</taxon>
        <taxon>Thermodesulfovibrionales</taxon>
        <taxon>Candidatus Magnetobacteriaceae</taxon>
        <taxon>Candidatus Magnetobacterium</taxon>
    </lineage>
</organism>
<keyword evidence="1" id="KW-1133">Transmembrane helix</keyword>
<keyword evidence="1" id="KW-0472">Membrane</keyword>
<keyword evidence="1" id="KW-0812">Transmembrane</keyword>
<gene>
    <name evidence="2" type="ORF">MBAV_002074</name>
</gene>
<reference evidence="2 3" key="1">
    <citation type="submission" date="2015-02" db="EMBL/GenBank/DDBJ databases">
        <title>Single-cell genomics of uncultivated deep-branching MTB reveals a conserved set of magnetosome genes.</title>
        <authorList>
            <person name="Kolinko S."/>
            <person name="Richter M."/>
            <person name="Glockner F.O."/>
            <person name="Brachmann A."/>
            <person name="Schuler D."/>
        </authorList>
    </citation>
    <scope>NUCLEOTIDE SEQUENCE [LARGE SCALE GENOMIC DNA]</scope>
    <source>
        <strain evidence="2">TM-1</strain>
    </source>
</reference>
<evidence type="ECO:0000256" key="1">
    <source>
        <dbReference type="SAM" id="Phobius"/>
    </source>
</evidence>
<dbReference type="Proteomes" id="UP000033423">
    <property type="component" value="Unassembled WGS sequence"/>
</dbReference>
<dbReference type="AlphaFoldDB" id="A0A0F3GUT4"/>
<evidence type="ECO:0000313" key="3">
    <source>
        <dbReference type="Proteomes" id="UP000033423"/>
    </source>
</evidence>